<evidence type="ECO:0000256" key="6">
    <source>
        <dbReference type="ARBA" id="ARBA00023049"/>
    </source>
</evidence>
<dbReference type="InterPro" id="IPR051156">
    <property type="entry name" value="Mito/Outer_Membr_Metalloprot"/>
</dbReference>
<dbReference type="PANTHER" id="PTHR22726">
    <property type="entry name" value="METALLOENDOPEPTIDASE OMA1"/>
    <property type="match status" value="1"/>
</dbReference>
<reference evidence="9 10" key="1">
    <citation type="submission" date="2016-04" db="EMBL/GenBank/DDBJ databases">
        <title>Draft genome sequence of freshwater magnetotactic bacteria Magnetospirillum marisnigri SP-1 and Magnetospirillum moscoviense BB-1.</title>
        <authorList>
            <person name="Koziaeva V."/>
            <person name="Dziuba M.V."/>
            <person name="Ivanov T.M."/>
            <person name="Kuznetsov B."/>
            <person name="Grouzdev D.S."/>
        </authorList>
    </citation>
    <scope>NUCLEOTIDE SEQUENCE [LARGE SCALE GENOMIC DNA]</scope>
    <source>
        <strain evidence="9 10">BB-1</strain>
    </source>
</reference>
<gene>
    <name evidence="9" type="ORF">A6A05_09680</name>
</gene>
<evidence type="ECO:0000259" key="8">
    <source>
        <dbReference type="Pfam" id="PF01476"/>
    </source>
</evidence>
<dbReference type="PANTHER" id="PTHR22726:SF1">
    <property type="entry name" value="METALLOENDOPEPTIDASE OMA1, MITOCHONDRIAL"/>
    <property type="match status" value="1"/>
</dbReference>
<sequence>MSADEEADIGRKTHPQIVQHFGGAYDNPALQAYVAGLGQRLGQVTETPAADFRFTVLNSDIVNAMAVPGGYVYVTRGLLALAANEAELAGVIGHELGHILARHSAQRYSRAVASNVAATILGAVVGMPGVADLAQMGAGAWLQAYSRENEFEADSLGVRYMSRSGWNANAMVSMLGSLRSHARLEARMAGRDPDQVDQSHFMSTHPRTTDRVQAAIDAALKAPPSGTLGADTLLDRVDGMVFGDDPSQGFVRDRVFVHPGEGFRFEVPAGFRITNGERAVQAQHPNGAAILFDGAKAPAGDFDMLGYLTHSWLPKARLAGAERIQVNGMAGATATTTGRTRQGNVDVRVVAVRFDSDSIYRFTFLTPPRQTTALGEELRRATYSLRPLSTEERREVQPWRIKVVRVKAGDSVASLSARMALAQWKEETFRLLNRLDEDDRIEPGRRVKLVV</sequence>
<evidence type="ECO:0000313" key="9">
    <source>
        <dbReference type="EMBL" id="OAN53245.1"/>
    </source>
</evidence>
<feature type="domain" description="Peptidase M48" evidence="7">
    <location>
        <begin position="29"/>
        <end position="215"/>
    </location>
</feature>
<protein>
    <submittedName>
        <fullName evidence="9">Zn-dependent protease</fullName>
    </submittedName>
</protein>
<keyword evidence="6" id="KW-0482">Metalloprotease</keyword>
<accession>A0A178MUJ0</accession>
<keyword evidence="10" id="KW-1185">Reference proteome</keyword>
<dbReference type="Pfam" id="PF01476">
    <property type="entry name" value="LysM"/>
    <property type="match status" value="1"/>
</dbReference>
<evidence type="ECO:0000256" key="3">
    <source>
        <dbReference type="ARBA" id="ARBA00022723"/>
    </source>
</evidence>
<dbReference type="InterPro" id="IPR001915">
    <property type="entry name" value="Peptidase_M48"/>
</dbReference>
<evidence type="ECO:0000256" key="4">
    <source>
        <dbReference type="ARBA" id="ARBA00022801"/>
    </source>
</evidence>
<dbReference type="GO" id="GO:0004222">
    <property type="term" value="F:metalloendopeptidase activity"/>
    <property type="evidence" value="ECO:0007669"/>
    <property type="project" value="InterPro"/>
</dbReference>
<name>A0A178MUJ0_9PROT</name>
<organism evidence="9 10">
    <name type="scientific">Magnetospirillum moscoviense</name>
    <dbReference type="NCBI Taxonomy" id="1437059"/>
    <lineage>
        <taxon>Bacteria</taxon>
        <taxon>Pseudomonadati</taxon>
        <taxon>Pseudomonadota</taxon>
        <taxon>Alphaproteobacteria</taxon>
        <taxon>Rhodospirillales</taxon>
        <taxon>Rhodospirillaceae</taxon>
        <taxon>Magnetospirillum</taxon>
    </lineage>
</organism>
<dbReference type="Proteomes" id="UP000078543">
    <property type="component" value="Unassembled WGS sequence"/>
</dbReference>
<feature type="domain" description="LysM" evidence="8">
    <location>
        <begin position="405"/>
        <end position="449"/>
    </location>
</feature>
<evidence type="ECO:0000256" key="1">
    <source>
        <dbReference type="ARBA" id="ARBA00001947"/>
    </source>
</evidence>
<dbReference type="GO" id="GO:0016020">
    <property type="term" value="C:membrane"/>
    <property type="evidence" value="ECO:0007669"/>
    <property type="project" value="TreeGrafter"/>
</dbReference>
<dbReference type="Pfam" id="PF01435">
    <property type="entry name" value="Peptidase_M48"/>
    <property type="match status" value="1"/>
</dbReference>
<comment type="caution">
    <text evidence="9">The sequence shown here is derived from an EMBL/GenBank/DDBJ whole genome shotgun (WGS) entry which is preliminary data.</text>
</comment>
<evidence type="ECO:0000259" key="7">
    <source>
        <dbReference type="Pfam" id="PF01435"/>
    </source>
</evidence>
<dbReference type="AlphaFoldDB" id="A0A178MUJ0"/>
<proteinExistence type="predicted"/>
<comment type="cofactor">
    <cofactor evidence="1">
        <name>Zn(2+)</name>
        <dbReference type="ChEBI" id="CHEBI:29105"/>
    </cofactor>
</comment>
<keyword evidence="3" id="KW-0479">Metal-binding</keyword>
<evidence type="ECO:0000256" key="2">
    <source>
        <dbReference type="ARBA" id="ARBA00022670"/>
    </source>
</evidence>
<keyword evidence="2 9" id="KW-0645">Protease</keyword>
<evidence type="ECO:0000313" key="10">
    <source>
        <dbReference type="Proteomes" id="UP000078543"/>
    </source>
</evidence>
<dbReference type="OrthoDB" id="9810445at2"/>
<dbReference type="InterPro" id="IPR018392">
    <property type="entry name" value="LysM"/>
</dbReference>
<keyword evidence="5" id="KW-0862">Zinc</keyword>
<dbReference type="Gene3D" id="3.30.2010.10">
    <property type="entry name" value="Metalloproteases ('zincins'), catalytic domain"/>
    <property type="match status" value="1"/>
</dbReference>
<dbReference type="EMBL" id="LWQU01000125">
    <property type="protein sequence ID" value="OAN53245.1"/>
    <property type="molecule type" value="Genomic_DNA"/>
</dbReference>
<dbReference type="STRING" id="1437059.A6A05_09680"/>
<dbReference type="GO" id="GO:0051603">
    <property type="term" value="P:proteolysis involved in protein catabolic process"/>
    <property type="evidence" value="ECO:0007669"/>
    <property type="project" value="TreeGrafter"/>
</dbReference>
<dbReference type="GO" id="GO:0046872">
    <property type="term" value="F:metal ion binding"/>
    <property type="evidence" value="ECO:0007669"/>
    <property type="project" value="UniProtKB-KW"/>
</dbReference>
<keyword evidence="4" id="KW-0378">Hydrolase</keyword>
<evidence type="ECO:0000256" key="5">
    <source>
        <dbReference type="ARBA" id="ARBA00022833"/>
    </source>
</evidence>